<proteinExistence type="predicted"/>
<feature type="transmembrane region" description="Helical" evidence="1">
    <location>
        <begin position="33"/>
        <end position="56"/>
    </location>
</feature>
<sequence length="103" mass="11161">MGGVRGGFFFFRYVSCVCISGSEGFVTVRAVPFSIAITLSAFLMVESLCAMIMVVLSFMRPSRAFCTSASEVLSREEVASSSTRIGEFLSSALAMELFLNSAW</sequence>
<name>A0A0F3GTT6_9BACT</name>
<organism evidence="2 3">
    <name type="scientific">Candidatus Magnetobacterium bavaricum</name>
    <dbReference type="NCBI Taxonomy" id="29290"/>
    <lineage>
        <taxon>Bacteria</taxon>
        <taxon>Pseudomonadati</taxon>
        <taxon>Nitrospirota</taxon>
        <taxon>Thermodesulfovibrionia</taxon>
        <taxon>Thermodesulfovibrionales</taxon>
        <taxon>Candidatus Magnetobacteriaceae</taxon>
        <taxon>Candidatus Magnetobacterium</taxon>
    </lineage>
</organism>
<keyword evidence="1" id="KW-0812">Transmembrane</keyword>
<evidence type="ECO:0000313" key="3">
    <source>
        <dbReference type="Proteomes" id="UP000033423"/>
    </source>
</evidence>
<evidence type="ECO:0000256" key="1">
    <source>
        <dbReference type="SAM" id="Phobius"/>
    </source>
</evidence>
<dbReference type="EMBL" id="LACI01001102">
    <property type="protein sequence ID" value="KJU85261.1"/>
    <property type="molecule type" value="Genomic_DNA"/>
</dbReference>
<protein>
    <submittedName>
        <fullName evidence="2">Membrane protein</fullName>
    </submittedName>
</protein>
<comment type="caution">
    <text evidence="2">The sequence shown here is derived from an EMBL/GenBank/DDBJ whole genome shotgun (WGS) entry which is preliminary data.</text>
</comment>
<dbReference type="AlphaFoldDB" id="A0A0F3GTT6"/>
<reference evidence="2 3" key="1">
    <citation type="submission" date="2015-02" db="EMBL/GenBank/DDBJ databases">
        <title>Single-cell genomics of uncultivated deep-branching MTB reveals a conserved set of magnetosome genes.</title>
        <authorList>
            <person name="Kolinko S."/>
            <person name="Richter M."/>
            <person name="Glockner F.O."/>
            <person name="Brachmann A."/>
            <person name="Schuler D."/>
        </authorList>
    </citation>
    <scope>NUCLEOTIDE SEQUENCE [LARGE SCALE GENOMIC DNA]</scope>
    <source>
        <strain evidence="2">TM-1</strain>
    </source>
</reference>
<keyword evidence="1" id="KW-1133">Transmembrane helix</keyword>
<dbReference type="Proteomes" id="UP000033423">
    <property type="component" value="Unassembled WGS sequence"/>
</dbReference>
<gene>
    <name evidence="2" type="ORF">MBAV_002542</name>
</gene>
<keyword evidence="1" id="KW-0472">Membrane</keyword>
<keyword evidence="3" id="KW-1185">Reference proteome</keyword>
<evidence type="ECO:0000313" key="2">
    <source>
        <dbReference type="EMBL" id="KJU85261.1"/>
    </source>
</evidence>
<accession>A0A0F3GTT6</accession>